<dbReference type="GO" id="GO:0035336">
    <property type="term" value="P:long-chain fatty-acyl-CoA metabolic process"/>
    <property type="evidence" value="ECO:0007669"/>
    <property type="project" value="TreeGrafter"/>
</dbReference>
<keyword evidence="5" id="KW-1185">Reference proteome</keyword>
<dbReference type="SUPFAM" id="SSF51735">
    <property type="entry name" value="NAD(P)-binding Rossmann-fold domains"/>
    <property type="match status" value="1"/>
</dbReference>
<keyword evidence="1" id="KW-0521">NADP</keyword>
<dbReference type="InterPro" id="IPR013120">
    <property type="entry name" value="FAR_NAD-bd"/>
</dbReference>
<dbReference type="GO" id="GO:0080019">
    <property type="term" value="F:alcohol-forming very long-chain fatty acyl-CoA reductase activity"/>
    <property type="evidence" value="ECO:0007669"/>
    <property type="project" value="InterPro"/>
</dbReference>
<dbReference type="InterPro" id="IPR026055">
    <property type="entry name" value="FAR"/>
</dbReference>
<evidence type="ECO:0000259" key="3">
    <source>
        <dbReference type="Pfam" id="PF07993"/>
    </source>
</evidence>
<protein>
    <recommendedName>
        <fullName evidence="1">Fatty acyl-CoA reductase</fullName>
        <ecNumber evidence="1">1.2.1.84</ecNumber>
    </recommendedName>
</protein>
<organism evidence="4 5">
    <name type="scientific">Rubus argutus</name>
    <name type="common">Southern blackberry</name>
    <dbReference type="NCBI Taxonomy" id="59490"/>
    <lineage>
        <taxon>Eukaryota</taxon>
        <taxon>Viridiplantae</taxon>
        <taxon>Streptophyta</taxon>
        <taxon>Embryophyta</taxon>
        <taxon>Tracheophyta</taxon>
        <taxon>Spermatophyta</taxon>
        <taxon>Magnoliopsida</taxon>
        <taxon>eudicotyledons</taxon>
        <taxon>Gunneridae</taxon>
        <taxon>Pentapetalae</taxon>
        <taxon>rosids</taxon>
        <taxon>fabids</taxon>
        <taxon>Rosales</taxon>
        <taxon>Rosaceae</taxon>
        <taxon>Rosoideae</taxon>
        <taxon>Rosoideae incertae sedis</taxon>
        <taxon>Rubus</taxon>
    </lineage>
</organism>
<proteinExistence type="inferred from homology"/>
<name>A0AAW1WRN2_RUBAR</name>
<keyword evidence="1" id="KW-0560">Oxidoreductase</keyword>
<evidence type="ECO:0000313" key="4">
    <source>
        <dbReference type="EMBL" id="KAK9927277.1"/>
    </source>
</evidence>
<dbReference type="PANTHER" id="PTHR11011">
    <property type="entry name" value="MALE STERILITY PROTEIN 2-RELATED"/>
    <property type="match status" value="1"/>
</dbReference>
<dbReference type="CDD" id="cd05236">
    <property type="entry name" value="FAR-N_SDR_e"/>
    <property type="match status" value="1"/>
</dbReference>
<dbReference type="EMBL" id="JBEDUW010000005">
    <property type="protein sequence ID" value="KAK9927277.1"/>
    <property type="molecule type" value="Genomic_DNA"/>
</dbReference>
<feature type="domain" description="Thioester reductase (TE)" evidence="3">
    <location>
        <begin position="22"/>
        <end position="287"/>
    </location>
</feature>
<comment type="function">
    <text evidence="1">Catalyzes the reduction of fatty acyl-CoA to fatty alcohols.</text>
</comment>
<dbReference type="Proteomes" id="UP001457282">
    <property type="component" value="Unassembled WGS sequence"/>
</dbReference>
<evidence type="ECO:0000256" key="1">
    <source>
        <dbReference type="RuleBase" id="RU363097"/>
    </source>
</evidence>
<dbReference type="GO" id="GO:0102965">
    <property type="term" value="F:alcohol-forming long-chain fatty acyl-CoA reductase activity"/>
    <property type="evidence" value="ECO:0007669"/>
    <property type="project" value="UniProtKB-EC"/>
</dbReference>
<sequence length="375" mass="41901">MSFSTIELNSILGYLENKTILVTGATGLLGMVFVEKILRVQPNVEKLYLLVRASTADSATHRMHNEIIGKELFKVLREKMGTEFDSFISRKLIAISGDVTSIGLGVKELKLREQMCNEIQIILHSAATLNFDERYDIALDVNTYGVLRVLSFAKKCLKLEMLVHVSTAYVCGERAGLILEDFSSMDELTKEITKTDLKIQEKNMVVGKLNELKAQGASEKVITNTMKDLGAARAKLYGWPNTYVFTKAMGEVYLEHSKGYLPVTVLRPAVVTSTYKEPFPGWIQNFRPRPTPSRDVQLPPIHGTNQRRRRTRVRSVPNQAAPPLPASSHKPEPILTASPHRRRVLGVASTQHRSSSTIRPRTQDGHPTPSTPTKP</sequence>
<comment type="similarity">
    <text evidence="1">Belongs to the fatty acyl-CoA reductase family.</text>
</comment>
<dbReference type="GO" id="GO:0010345">
    <property type="term" value="P:suberin biosynthetic process"/>
    <property type="evidence" value="ECO:0007669"/>
    <property type="project" value="TreeGrafter"/>
</dbReference>
<feature type="compositionally biased region" description="Polar residues" evidence="2">
    <location>
        <begin position="348"/>
        <end position="360"/>
    </location>
</feature>
<keyword evidence="1" id="KW-0444">Lipid biosynthesis</keyword>
<comment type="catalytic activity">
    <reaction evidence="1">
        <text>a long-chain fatty acyl-CoA + 2 NADPH + 2 H(+) = a long-chain primary fatty alcohol + 2 NADP(+) + CoA</text>
        <dbReference type="Rhea" id="RHEA:52716"/>
        <dbReference type="ChEBI" id="CHEBI:15378"/>
        <dbReference type="ChEBI" id="CHEBI:57287"/>
        <dbReference type="ChEBI" id="CHEBI:57783"/>
        <dbReference type="ChEBI" id="CHEBI:58349"/>
        <dbReference type="ChEBI" id="CHEBI:77396"/>
        <dbReference type="ChEBI" id="CHEBI:83139"/>
        <dbReference type="EC" id="1.2.1.84"/>
    </reaction>
</comment>
<feature type="region of interest" description="Disordered" evidence="2">
    <location>
        <begin position="281"/>
        <end position="375"/>
    </location>
</feature>
<dbReference type="PANTHER" id="PTHR11011:SF84">
    <property type="entry name" value="ACYL-COA REDUCTASE-LIKE PROTEIN, PUTATIVE-RELATED"/>
    <property type="match status" value="1"/>
</dbReference>
<dbReference type="AlphaFoldDB" id="A0AAW1WRN2"/>
<comment type="caution">
    <text evidence="4">The sequence shown here is derived from an EMBL/GenBank/DDBJ whole genome shotgun (WGS) entry which is preliminary data.</text>
</comment>
<dbReference type="EC" id="1.2.1.84" evidence="1"/>
<reference evidence="4 5" key="1">
    <citation type="journal article" date="2023" name="G3 (Bethesda)">
        <title>A chromosome-length genome assembly and annotation of blackberry (Rubus argutus, cv. 'Hillquist').</title>
        <authorList>
            <person name="Bruna T."/>
            <person name="Aryal R."/>
            <person name="Dudchenko O."/>
            <person name="Sargent D.J."/>
            <person name="Mead D."/>
            <person name="Buti M."/>
            <person name="Cavallini A."/>
            <person name="Hytonen T."/>
            <person name="Andres J."/>
            <person name="Pham M."/>
            <person name="Weisz D."/>
            <person name="Mascagni F."/>
            <person name="Usai G."/>
            <person name="Natali L."/>
            <person name="Bassil N."/>
            <person name="Fernandez G.E."/>
            <person name="Lomsadze A."/>
            <person name="Armour M."/>
            <person name="Olukolu B."/>
            <person name="Poorten T."/>
            <person name="Britton C."/>
            <person name="Davik J."/>
            <person name="Ashrafi H."/>
            <person name="Aiden E.L."/>
            <person name="Borodovsky M."/>
            <person name="Worthington M."/>
        </authorList>
    </citation>
    <scope>NUCLEOTIDE SEQUENCE [LARGE SCALE GENOMIC DNA]</scope>
    <source>
        <strain evidence="4">PI 553951</strain>
    </source>
</reference>
<accession>A0AAW1WRN2</accession>
<keyword evidence="1" id="KW-0443">Lipid metabolism</keyword>
<dbReference type="InterPro" id="IPR036291">
    <property type="entry name" value="NAD(P)-bd_dom_sf"/>
</dbReference>
<gene>
    <name evidence="4" type="ORF">M0R45_024469</name>
</gene>
<dbReference type="Gene3D" id="3.40.50.720">
    <property type="entry name" value="NAD(P)-binding Rossmann-like Domain"/>
    <property type="match status" value="1"/>
</dbReference>
<evidence type="ECO:0000313" key="5">
    <source>
        <dbReference type="Proteomes" id="UP001457282"/>
    </source>
</evidence>
<dbReference type="Pfam" id="PF07993">
    <property type="entry name" value="NAD_binding_4"/>
    <property type="match status" value="1"/>
</dbReference>
<evidence type="ECO:0000256" key="2">
    <source>
        <dbReference type="SAM" id="MobiDB-lite"/>
    </source>
</evidence>